<dbReference type="AlphaFoldDB" id="A0A1F6WPB0"/>
<organism evidence="2 3">
    <name type="scientific">Candidatus Nomurabacteria bacterium RIFCSPLOWO2_01_FULL_33_17</name>
    <dbReference type="NCBI Taxonomy" id="1801764"/>
    <lineage>
        <taxon>Bacteria</taxon>
        <taxon>Candidatus Nomuraibacteriota</taxon>
    </lineage>
</organism>
<protein>
    <recommendedName>
        <fullName evidence="4">Riboflavin transporter</fullName>
    </recommendedName>
</protein>
<dbReference type="EMBL" id="MFUO01000021">
    <property type="protein sequence ID" value="OGI83742.1"/>
    <property type="molecule type" value="Genomic_DNA"/>
</dbReference>
<evidence type="ECO:0000256" key="1">
    <source>
        <dbReference type="SAM" id="Phobius"/>
    </source>
</evidence>
<evidence type="ECO:0000313" key="2">
    <source>
        <dbReference type="EMBL" id="OGI83742.1"/>
    </source>
</evidence>
<feature type="transmembrane region" description="Helical" evidence="1">
    <location>
        <begin position="6"/>
        <end position="24"/>
    </location>
</feature>
<feature type="transmembrane region" description="Helical" evidence="1">
    <location>
        <begin position="70"/>
        <end position="91"/>
    </location>
</feature>
<comment type="caution">
    <text evidence="2">The sequence shown here is derived from an EMBL/GenBank/DDBJ whole genome shotgun (WGS) entry which is preliminary data.</text>
</comment>
<sequence length="181" mass="20435">MQTYQKNWFKFFVGFFICFLIRLIPFRPPNIEPILATAMPFSKNYGKVAGFFFAFTSIFLFDLVTNKIGIWTLVTAVTYGLLGVFAAKYFEKKEMKRTNYVKFAVIGTLAYDALTGLTIGPIFFNQTFLQALTGQIPFTLMHLVGNITLAIILSPLVHKILVSGQTLKVPFIIKVPNSKLV</sequence>
<evidence type="ECO:0000313" key="3">
    <source>
        <dbReference type="Proteomes" id="UP000178184"/>
    </source>
</evidence>
<feature type="transmembrane region" description="Helical" evidence="1">
    <location>
        <begin position="103"/>
        <end position="124"/>
    </location>
</feature>
<keyword evidence="1" id="KW-0812">Transmembrane</keyword>
<feature type="transmembrane region" description="Helical" evidence="1">
    <location>
        <begin position="136"/>
        <end position="157"/>
    </location>
</feature>
<dbReference type="Gene3D" id="1.10.1760.20">
    <property type="match status" value="1"/>
</dbReference>
<evidence type="ECO:0008006" key="4">
    <source>
        <dbReference type="Google" id="ProtNLM"/>
    </source>
</evidence>
<dbReference type="Proteomes" id="UP000178184">
    <property type="component" value="Unassembled WGS sequence"/>
</dbReference>
<gene>
    <name evidence="2" type="ORF">A2903_02640</name>
</gene>
<dbReference type="InterPro" id="IPR009825">
    <property type="entry name" value="ECF_substrate-spec-like"/>
</dbReference>
<dbReference type="STRING" id="1801764.A2903_02640"/>
<dbReference type="GO" id="GO:0016020">
    <property type="term" value="C:membrane"/>
    <property type="evidence" value="ECO:0007669"/>
    <property type="project" value="InterPro"/>
</dbReference>
<keyword evidence="1" id="KW-0472">Membrane</keyword>
<proteinExistence type="predicted"/>
<accession>A0A1F6WPB0</accession>
<name>A0A1F6WPB0_9BACT</name>
<keyword evidence="1" id="KW-1133">Transmembrane helix</keyword>
<dbReference type="Pfam" id="PF07155">
    <property type="entry name" value="ECF-ribofla_trS"/>
    <property type="match status" value="1"/>
</dbReference>
<reference evidence="2 3" key="1">
    <citation type="journal article" date="2016" name="Nat. Commun.">
        <title>Thousands of microbial genomes shed light on interconnected biogeochemical processes in an aquifer system.</title>
        <authorList>
            <person name="Anantharaman K."/>
            <person name="Brown C.T."/>
            <person name="Hug L.A."/>
            <person name="Sharon I."/>
            <person name="Castelle C.J."/>
            <person name="Probst A.J."/>
            <person name="Thomas B.C."/>
            <person name="Singh A."/>
            <person name="Wilkins M.J."/>
            <person name="Karaoz U."/>
            <person name="Brodie E.L."/>
            <person name="Williams K.H."/>
            <person name="Hubbard S.S."/>
            <person name="Banfield J.F."/>
        </authorList>
    </citation>
    <scope>NUCLEOTIDE SEQUENCE [LARGE SCALE GENOMIC DNA]</scope>
</reference>